<protein>
    <submittedName>
        <fullName evidence="14">ABC transporter ATP-binding protein</fullName>
    </submittedName>
</protein>
<comment type="subcellular location">
    <subcellularLocation>
        <location evidence="1">Cell membrane</location>
        <topology evidence="1">Multi-pass membrane protein</topology>
    </subcellularLocation>
</comment>
<sequence length="1283" mass="135792">MSDHAVTVTSVPPTVTAVPEIPLQDDRPGSRAGREGGSRWIRRLLGYCWRHRTVTLLAAVSAVVGVGLGALTPLLVGVAVDDATRGSTAGMGWIVTGLLALAVIRFGASFVRRWAGGRLSLDVQHDLRQDVFRSLQRLDGPGQDDLRTGQVVSRASSDLQLVQNLLAMVPLSAGQVVLFAASLGFMVTLSPLLTVMALLVVPAVAGLTRATRTVLFPATWAAQQSAADVAEIVEEDVTGVRVVKGFGQEDREVERLRTGAATLFGQRMRAVRLTALITPALQGLTSLGQVGVLALGGYLALRGTISLGTFLAFSLYLAQLVGPTRMLTLLLISSQQARASVERVLEIVDSQVGIVDPIHPTGLPAGPLAVRLDGVRFGYLPDEPVLDGFSLEVPAGSTTALVGASGSGKSTISLLLPRFYDPRQGSVSVGGVDVREVLLGELRRTVGVVFEEAFLFSDSIAVNIAYGRPDASREDIRAAARAAEADGFIEALPDGYDTVIGERGMTLSGGQRQRLALARAMITDPRVLLLDDATSAVDPVTEAAIHATLRTLTATRTTVLIAHRRSTLALADRIAVVEAGRVIDTGTHDELVERCAPYRDLLGGELAGAPAEHRPAPASPSVDGVTPVLWPEQDPTTTPTDRTVDSAARGGGGPGGGGMGGFMGNVPATPELLDRVAALPPVTETPGPYDPPEHTSFSLRASLRPVRRLLWIALVLVALDAVAGLAIPVLMRTGVDRGVSAGALDVVWIVSVAALAIVLADYFFQRGQMLAAGRAGETVLFRLRLREFAHLQRLGLEYYERERAGRIMTRMTTDVDALSSFLQTGLVTSVISLASFAGIAVVLLVLDVGLALLALSVLPVVVVATVVFRRFSSRAYQDAREKVSAVNADLQENVAGLRVSQALGRERRNAEGFQARSEDYRRSRMRAQTAISIYFPFVALLSEVAAAVVLGVGVGEVVGGTLTVGTLMAFMLYLDTFFQPIQQLSQVFDSYQQAEVGLQRIGELLRTPTTTPAAEHPRPVTGLAGDVRMDSVGFAYATADTDGGEAGVPALQDVDLHIAPGETVAVVGATGAGKSTMIKLLARYYDAGSGRVSVDDTDIREYDLGAYRRRIGVVPQEAHLFSGTVRDNIAYGRPDASDAEVEAAARSVGALTMVGTLTGGFRHRIDERGRNLSAGQRQLISLARAYLVDPDLLLLDEATAALDPSAEAAVLNATDRLARGRTTVVVAHRLTTAARADRIIVMERGRVVEVGRHGELLAAGGAYSRLYRQSAADGDVAAVGAGR</sequence>
<evidence type="ECO:0000256" key="2">
    <source>
        <dbReference type="ARBA" id="ARBA00022448"/>
    </source>
</evidence>
<evidence type="ECO:0000256" key="1">
    <source>
        <dbReference type="ARBA" id="ARBA00004651"/>
    </source>
</evidence>
<dbReference type="SUPFAM" id="SSF90123">
    <property type="entry name" value="ABC transporter transmembrane region"/>
    <property type="match status" value="2"/>
</dbReference>
<keyword evidence="4 11" id="KW-0812">Transmembrane</keyword>
<dbReference type="InterPro" id="IPR036640">
    <property type="entry name" value="ABC1_TM_sf"/>
</dbReference>
<feature type="region of interest" description="Disordered" evidence="10">
    <location>
        <begin position="609"/>
        <end position="654"/>
    </location>
</feature>
<dbReference type="FunFam" id="3.40.50.300:FF:000299">
    <property type="entry name" value="ABC transporter ATP-binding protein/permease"/>
    <property type="match status" value="2"/>
</dbReference>
<dbReference type="InterPro" id="IPR027417">
    <property type="entry name" value="P-loop_NTPase"/>
</dbReference>
<dbReference type="Proteomes" id="UP000663801">
    <property type="component" value="Unassembled WGS sequence"/>
</dbReference>
<dbReference type="EMBL" id="JAERWL010000009">
    <property type="protein sequence ID" value="MBM9477031.1"/>
    <property type="molecule type" value="Genomic_DNA"/>
</dbReference>
<feature type="transmembrane region" description="Helical" evidence="11">
    <location>
        <begin position="743"/>
        <end position="764"/>
    </location>
</feature>
<evidence type="ECO:0000256" key="11">
    <source>
        <dbReference type="SAM" id="Phobius"/>
    </source>
</evidence>
<gene>
    <name evidence="14" type="ORF">JL107_11280</name>
</gene>
<reference evidence="14" key="1">
    <citation type="submission" date="2021-01" db="EMBL/GenBank/DDBJ databases">
        <title>KCTC 19127 draft genome.</title>
        <authorList>
            <person name="An D."/>
        </authorList>
    </citation>
    <scope>NUCLEOTIDE SEQUENCE</scope>
    <source>
        <strain evidence="14">KCTC 19127</strain>
    </source>
</reference>
<keyword evidence="6 14" id="KW-0067">ATP-binding</keyword>
<dbReference type="CDD" id="cd18543">
    <property type="entry name" value="ABC_6TM_Rv0194_D1_like"/>
    <property type="match status" value="1"/>
</dbReference>
<feature type="transmembrane region" description="Helical" evidence="11">
    <location>
        <begin position="164"/>
        <end position="183"/>
    </location>
</feature>
<organism evidence="14 15">
    <name type="scientific">Nakamurella flavida</name>
    <dbReference type="NCBI Taxonomy" id="363630"/>
    <lineage>
        <taxon>Bacteria</taxon>
        <taxon>Bacillati</taxon>
        <taxon>Actinomycetota</taxon>
        <taxon>Actinomycetes</taxon>
        <taxon>Nakamurellales</taxon>
        <taxon>Nakamurellaceae</taxon>
        <taxon>Nakamurella</taxon>
    </lineage>
</organism>
<feature type="domain" description="ABC transmembrane type-1" evidence="13">
    <location>
        <begin position="711"/>
        <end position="993"/>
    </location>
</feature>
<dbReference type="InterPro" id="IPR011527">
    <property type="entry name" value="ABC1_TM_dom"/>
</dbReference>
<dbReference type="SUPFAM" id="SSF52540">
    <property type="entry name" value="P-loop containing nucleoside triphosphate hydrolases"/>
    <property type="match status" value="2"/>
</dbReference>
<dbReference type="InterPro" id="IPR017871">
    <property type="entry name" value="ABC_transporter-like_CS"/>
</dbReference>
<evidence type="ECO:0000259" key="13">
    <source>
        <dbReference type="PROSITE" id="PS50929"/>
    </source>
</evidence>
<dbReference type="SMART" id="SM00382">
    <property type="entry name" value="AAA"/>
    <property type="match status" value="2"/>
</dbReference>
<keyword evidence="7 11" id="KW-1133">Transmembrane helix</keyword>
<feature type="transmembrane region" description="Helical" evidence="11">
    <location>
        <begin position="299"/>
        <end position="318"/>
    </location>
</feature>
<feature type="transmembrane region" description="Helical" evidence="11">
    <location>
        <begin position="820"/>
        <end position="844"/>
    </location>
</feature>
<dbReference type="PROSITE" id="PS00211">
    <property type="entry name" value="ABC_TRANSPORTER_1"/>
    <property type="match status" value="2"/>
</dbReference>
<keyword evidence="3" id="KW-1003">Cell membrane</keyword>
<evidence type="ECO:0000256" key="4">
    <source>
        <dbReference type="ARBA" id="ARBA00022692"/>
    </source>
</evidence>
<dbReference type="Gene3D" id="3.40.50.300">
    <property type="entry name" value="P-loop containing nucleotide triphosphate hydrolases"/>
    <property type="match status" value="2"/>
</dbReference>
<evidence type="ECO:0000313" key="14">
    <source>
        <dbReference type="EMBL" id="MBM9477031.1"/>
    </source>
</evidence>
<dbReference type="InterPro" id="IPR003439">
    <property type="entry name" value="ABC_transporter-like_ATP-bd"/>
</dbReference>
<dbReference type="GO" id="GO:0005886">
    <property type="term" value="C:plasma membrane"/>
    <property type="evidence" value="ECO:0007669"/>
    <property type="project" value="UniProtKB-SubCell"/>
</dbReference>
<evidence type="ECO:0000256" key="7">
    <source>
        <dbReference type="ARBA" id="ARBA00022989"/>
    </source>
</evidence>
<feature type="domain" description="ABC transmembrane type-1" evidence="13">
    <location>
        <begin position="56"/>
        <end position="336"/>
    </location>
</feature>
<comment type="caution">
    <text evidence="14">The sequence shown here is derived from an EMBL/GenBank/DDBJ whole genome shotgun (WGS) entry which is preliminary data.</text>
</comment>
<comment type="similarity">
    <text evidence="9">Belongs to the ABC transporter superfamily. Lipid exporter (TC 3.A.1.106) family.</text>
</comment>
<feature type="transmembrane region" description="Helical" evidence="11">
    <location>
        <begin position="189"/>
        <end position="207"/>
    </location>
</feature>
<feature type="transmembrane region" description="Helical" evidence="11">
    <location>
        <begin position="850"/>
        <end position="868"/>
    </location>
</feature>
<dbReference type="Pfam" id="PF00664">
    <property type="entry name" value="ABC_membrane"/>
    <property type="match status" value="2"/>
</dbReference>
<dbReference type="PANTHER" id="PTHR43394">
    <property type="entry name" value="ATP-DEPENDENT PERMEASE MDL1, MITOCHONDRIAL"/>
    <property type="match status" value="1"/>
</dbReference>
<dbReference type="Pfam" id="PF00005">
    <property type="entry name" value="ABC_tran"/>
    <property type="match status" value="2"/>
</dbReference>
<feature type="transmembrane region" description="Helical" evidence="11">
    <location>
        <begin position="957"/>
        <end position="974"/>
    </location>
</feature>
<evidence type="ECO:0000256" key="5">
    <source>
        <dbReference type="ARBA" id="ARBA00022741"/>
    </source>
</evidence>
<dbReference type="PROSITE" id="PS50929">
    <property type="entry name" value="ABC_TM1F"/>
    <property type="match status" value="2"/>
</dbReference>
<feature type="transmembrane region" description="Helical" evidence="11">
    <location>
        <begin position="53"/>
        <end position="79"/>
    </location>
</feature>
<feature type="transmembrane region" description="Helical" evidence="11">
    <location>
        <begin position="91"/>
        <end position="111"/>
    </location>
</feature>
<dbReference type="GO" id="GO:0016887">
    <property type="term" value="F:ATP hydrolysis activity"/>
    <property type="evidence" value="ECO:0007669"/>
    <property type="project" value="InterPro"/>
</dbReference>
<keyword evidence="5" id="KW-0547">Nucleotide-binding</keyword>
<feature type="transmembrane region" description="Helical" evidence="11">
    <location>
        <begin position="931"/>
        <end position="951"/>
    </location>
</feature>
<proteinExistence type="inferred from homology"/>
<evidence type="ECO:0000256" key="6">
    <source>
        <dbReference type="ARBA" id="ARBA00022840"/>
    </source>
</evidence>
<dbReference type="Gene3D" id="1.20.1560.10">
    <property type="entry name" value="ABC transporter type 1, transmembrane domain"/>
    <property type="match status" value="2"/>
</dbReference>
<dbReference type="CDD" id="cd18546">
    <property type="entry name" value="ABC_6TM_Rv0194_D2_like"/>
    <property type="match status" value="1"/>
</dbReference>
<dbReference type="GO" id="GO:0015421">
    <property type="term" value="F:ABC-type oligopeptide transporter activity"/>
    <property type="evidence" value="ECO:0007669"/>
    <property type="project" value="TreeGrafter"/>
</dbReference>
<dbReference type="GO" id="GO:0005524">
    <property type="term" value="F:ATP binding"/>
    <property type="evidence" value="ECO:0007669"/>
    <property type="project" value="UniProtKB-KW"/>
</dbReference>
<feature type="transmembrane region" description="Helical" evidence="11">
    <location>
        <begin position="709"/>
        <end position="731"/>
    </location>
</feature>
<dbReference type="InterPro" id="IPR003593">
    <property type="entry name" value="AAA+_ATPase"/>
</dbReference>
<evidence type="ECO:0000256" key="10">
    <source>
        <dbReference type="SAM" id="MobiDB-lite"/>
    </source>
</evidence>
<evidence type="ECO:0000256" key="3">
    <source>
        <dbReference type="ARBA" id="ARBA00022475"/>
    </source>
</evidence>
<keyword evidence="8 11" id="KW-0472">Membrane</keyword>
<keyword evidence="15" id="KW-1185">Reference proteome</keyword>
<evidence type="ECO:0000256" key="9">
    <source>
        <dbReference type="ARBA" id="ARBA00061644"/>
    </source>
</evidence>
<feature type="transmembrane region" description="Helical" evidence="11">
    <location>
        <begin position="273"/>
        <end position="293"/>
    </location>
</feature>
<dbReference type="PANTHER" id="PTHR43394:SF1">
    <property type="entry name" value="ATP-BINDING CASSETTE SUB-FAMILY B MEMBER 10, MITOCHONDRIAL"/>
    <property type="match status" value="1"/>
</dbReference>
<keyword evidence="2" id="KW-0813">Transport</keyword>
<name>A0A939C3G1_9ACTN</name>
<feature type="domain" description="ABC transporter" evidence="12">
    <location>
        <begin position="1027"/>
        <end position="1269"/>
    </location>
</feature>
<feature type="domain" description="ABC transporter" evidence="12">
    <location>
        <begin position="370"/>
        <end position="604"/>
    </location>
</feature>
<evidence type="ECO:0000256" key="8">
    <source>
        <dbReference type="ARBA" id="ARBA00023136"/>
    </source>
</evidence>
<evidence type="ECO:0000313" key="15">
    <source>
        <dbReference type="Proteomes" id="UP000663801"/>
    </source>
</evidence>
<dbReference type="PROSITE" id="PS50893">
    <property type="entry name" value="ABC_TRANSPORTER_2"/>
    <property type="match status" value="2"/>
</dbReference>
<accession>A0A939C3G1</accession>
<evidence type="ECO:0000259" key="12">
    <source>
        <dbReference type="PROSITE" id="PS50893"/>
    </source>
</evidence>
<dbReference type="InterPro" id="IPR039421">
    <property type="entry name" value="Type_1_exporter"/>
</dbReference>